<dbReference type="GO" id="GO:0008168">
    <property type="term" value="F:methyltransferase activity"/>
    <property type="evidence" value="ECO:0007669"/>
    <property type="project" value="UniProtKB-KW"/>
</dbReference>
<dbReference type="Proteomes" id="UP001596091">
    <property type="component" value="Unassembled WGS sequence"/>
</dbReference>
<dbReference type="SUPFAM" id="SSF53335">
    <property type="entry name" value="S-adenosyl-L-methionine-dependent methyltransferases"/>
    <property type="match status" value="1"/>
</dbReference>
<dbReference type="EC" id="2.1.1.-" evidence="1"/>
<dbReference type="Pfam" id="PF13578">
    <property type="entry name" value="Methyltransf_24"/>
    <property type="match status" value="1"/>
</dbReference>
<dbReference type="Gene3D" id="3.40.50.150">
    <property type="entry name" value="Vaccinia Virus protein VP39"/>
    <property type="match status" value="1"/>
</dbReference>
<dbReference type="EMBL" id="JBHSPH010000010">
    <property type="protein sequence ID" value="MFC5864990.1"/>
    <property type="molecule type" value="Genomic_DNA"/>
</dbReference>
<protein>
    <submittedName>
        <fullName evidence="1">Class I SAM-dependent methyltransferase</fullName>
        <ecNumber evidence="1">2.1.1.-</ecNumber>
    </submittedName>
</protein>
<reference evidence="2" key="1">
    <citation type="journal article" date="2019" name="Int. J. Syst. Evol. Microbiol.">
        <title>The Global Catalogue of Microorganisms (GCM) 10K type strain sequencing project: providing services to taxonomists for standard genome sequencing and annotation.</title>
        <authorList>
            <consortium name="The Broad Institute Genomics Platform"/>
            <consortium name="The Broad Institute Genome Sequencing Center for Infectious Disease"/>
            <person name="Wu L."/>
            <person name="Ma J."/>
        </authorList>
    </citation>
    <scope>NUCLEOTIDE SEQUENCE [LARGE SCALE GENOMIC DNA]</scope>
    <source>
        <strain evidence="2">JCM 4087</strain>
    </source>
</reference>
<name>A0ABW1ELR9_9BACT</name>
<evidence type="ECO:0000313" key="2">
    <source>
        <dbReference type="Proteomes" id="UP001596091"/>
    </source>
</evidence>
<proteinExistence type="predicted"/>
<accession>A0ABW1ELR9</accession>
<keyword evidence="2" id="KW-1185">Reference proteome</keyword>
<evidence type="ECO:0000313" key="1">
    <source>
        <dbReference type="EMBL" id="MFC5864990.1"/>
    </source>
</evidence>
<sequence length="204" mass="23552">MSLAMEYDHWKSVVRGLSKPKVPIEPYVPVDRRSPSRHLPVPSAWEGIPSILADIFQRFRLKTRLCLEFGVEYGYSTVALSSFFDHVIGVDTFEGDKHTVNKSNIFELTQERLSVYPNISLVRSDYRDYIRNEVRNFDLIHVDIVHTFADTYACGLWSAQHSHCTLFHDTQSFPQVKQAVREIARATGKRFYNYQESHGLGVLL</sequence>
<dbReference type="GO" id="GO:0032259">
    <property type="term" value="P:methylation"/>
    <property type="evidence" value="ECO:0007669"/>
    <property type="project" value="UniProtKB-KW"/>
</dbReference>
<dbReference type="InterPro" id="IPR029063">
    <property type="entry name" value="SAM-dependent_MTases_sf"/>
</dbReference>
<dbReference type="RefSeq" id="WP_263332174.1">
    <property type="nucleotide sequence ID" value="NZ_JAGSYH010000001.1"/>
</dbReference>
<organism evidence="1 2">
    <name type="scientific">Acidicapsa dinghuensis</name>
    <dbReference type="NCBI Taxonomy" id="2218256"/>
    <lineage>
        <taxon>Bacteria</taxon>
        <taxon>Pseudomonadati</taxon>
        <taxon>Acidobacteriota</taxon>
        <taxon>Terriglobia</taxon>
        <taxon>Terriglobales</taxon>
        <taxon>Acidobacteriaceae</taxon>
        <taxon>Acidicapsa</taxon>
    </lineage>
</organism>
<keyword evidence="1" id="KW-0808">Transferase</keyword>
<comment type="caution">
    <text evidence="1">The sequence shown here is derived from an EMBL/GenBank/DDBJ whole genome shotgun (WGS) entry which is preliminary data.</text>
</comment>
<keyword evidence="1" id="KW-0489">Methyltransferase</keyword>
<gene>
    <name evidence="1" type="ORF">ACFPT7_21965</name>
</gene>